<accession>A0AAD6YXD5</accession>
<name>A0AAD6YXD5_9AGAR</name>
<gene>
    <name evidence="1" type="ORF">DFH08DRAFT_828279</name>
</gene>
<dbReference type="EMBL" id="JARIHO010000158">
    <property type="protein sequence ID" value="KAJ7300636.1"/>
    <property type="molecule type" value="Genomic_DNA"/>
</dbReference>
<dbReference type="AlphaFoldDB" id="A0AAD6YXD5"/>
<sequence length="143" mass="15697">MAIIGHPYLGWAGKIFRAATGGDGSTVTTANGKTFFYNNVWLADLLNESWTWVVDHINGLHLRGCRIPAVSIRIGRVTPLDSDAQRDAAGEIGEHSDHLLRNWEYSDRLLPSAWMRCRALIVGSAAVQMSALFIPPYTESGSV</sequence>
<evidence type="ECO:0000313" key="2">
    <source>
        <dbReference type="Proteomes" id="UP001218218"/>
    </source>
</evidence>
<keyword evidence="2" id="KW-1185">Reference proteome</keyword>
<protein>
    <submittedName>
        <fullName evidence="1">Uncharacterized protein</fullName>
    </submittedName>
</protein>
<reference evidence="1" key="1">
    <citation type="submission" date="2023-03" db="EMBL/GenBank/DDBJ databases">
        <title>Massive genome expansion in bonnet fungi (Mycena s.s.) driven by repeated elements and novel gene families across ecological guilds.</title>
        <authorList>
            <consortium name="Lawrence Berkeley National Laboratory"/>
            <person name="Harder C.B."/>
            <person name="Miyauchi S."/>
            <person name="Viragh M."/>
            <person name="Kuo A."/>
            <person name="Thoen E."/>
            <person name="Andreopoulos B."/>
            <person name="Lu D."/>
            <person name="Skrede I."/>
            <person name="Drula E."/>
            <person name="Henrissat B."/>
            <person name="Morin E."/>
            <person name="Kohler A."/>
            <person name="Barry K."/>
            <person name="LaButti K."/>
            <person name="Morin E."/>
            <person name="Salamov A."/>
            <person name="Lipzen A."/>
            <person name="Mereny Z."/>
            <person name="Hegedus B."/>
            <person name="Baldrian P."/>
            <person name="Stursova M."/>
            <person name="Weitz H."/>
            <person name="Taylor A."/>
            <person name="Grigoriev I.V."/>
            <person name="Nagy L.G."/>
            <person name="Martin F."/>
            <person name="Kauserud H."/>
        </authorList>
    </citation>
    <scope>NUCLEOTIDE SEQUENCE</scope>
    <source>
        <strain evidence="1">CBHHK002</strain>
    </source>
</reference>
<organism evidence="1 2">
    <name type="scientific">Mycena albidolilacea</name>
    <dbReference type="NCBI Taxonomy" id="1033008"/>
    <lineage>
        <taxon>Eukaryota</taxon>
        <taxon>Fungi</taxon>
        <taxon>Dikarya</taxon>
        <taxon>Basidiomycota</taxon>
        <taxon>Agaricomycotina</taxon>
        <taxon>Agaricomycetes</taxon>
        <taxon>Agaricomycetidae</taxon>
        <taxon>Agaricales</taxon>
        <taxon>Marasmiineae</taxon>
        <taxon>Mycenaceae</taxon>
        <taxon>Mycena</taxon>
    </lineage>
</organism>
<proteinExistence type="predicted"/>
<evidence type="ECO:0000313" key="1">
    <source>
        <dbReference type="EMBL" id="KAJ7300636.1"/>
    </source>
</evidence>
<comment type="caution">
    <text evidence="1">The sequence shown here is derived from an EMBL/GenBank/DDBJ whole genome shotgun (WGS) entry which is preliminary data.</text>
</comment>
<dbReference type="Proteomes" id="UP001218218">
    <property type="component" value="Unassembled WGS sequence"/>
</dbReference>